<dbReference type="InterPro" id="IPR003795">
    <property type="entry name" value="DUF192"/>
</dbReference>
<keyword evidence="2" id="KW-1185">Reference proteome</keyword>
<evidence type="ECO:0000313" key="1">
    <source>
        <dbReference type="EMBL" id="BCZ45586.1"/>
    </source>
</evidence>
<dbReference type="Proteomes" id="UP000824633">
    <property type="component" value="Chromosome"/>
</dbReference>
<proteinExistence type="predicted"/>
<dbReference type="Gene3D" id="2.60.120.1140">
    <property type="entry name" value="Protein of unknown function DUF192"/>
    <property type="match status" value="1"/>
</dbReference>
<organism evidence="1 2">
    <name type="scientific">Clostridium gelidum</name>
    <dbReference type="NCBI Taxonomy" id="704125"/>
    <lineage>
        <taxon>Bacteria</taxon>
        <taxon>Bacillati</taxon>
        <taxon>Bacillota</taxon>
        <taxon>Clostridia</taxon>
        <taxon>Eubacteriales</taxon>
        <taxon>Clostridiaceae</taxon>
        <taxon>Clostridium</taxon>
    </lineage>
</organism>
<evidence type="ECO:0000313" key="2">
    <source>
        <dbReference type="Proteomes" id="UP000824633"/>
    </source>
</evidence>
<dbReference type="InterPro" id="IPR038695">
    <property type="entry name" value="Saro_0823-like_sf"/>
</dbReference>
<accession>A0ABN6IXW6</accession>
<dbReference type="EMBL" id="AP024849">
    <property type="protein sequence ID" value="BCZ45586.1"/>
    <property type="molecule type" value="Genomic_DNA"/>
</dbReference>
<dbReference type="RefSeq" id="WP_224037166.1">
    <property type="nucleotide sequence ID" value="NZ_AP024849.1"/>
</dbReference>
<sequence length="110" mass="12807">MVKTLVYECVSIAKIFVADSFIKRFLGFMFRKEPHHEAILIKPCNSIHTFFMRFSIDVLFINENMEVIKKIEGIKPGKVIMPQKKSTMVIEGREGIFKNIKEGKKLIMLK</sequence>
<evidence type="ECO:0008006" key="3">
    <source>
        <dbReference type="Google" id="ProtNLM"/>
    </source>
</evidence>
<name>A0ABN6IXW6_9CLOT</name>
<reference evidence="2" key="1">
    <citation type="submission" date="2021-07" db="EMBL/GenBank/DDBJ databases">
        <title>Complete genome sequencing of a Clostridium isolate.</title>
        <authorList>
            <person name="Ueki A."/>
            <person name="Tonouchi A."/>
        </authorList>
    </citation>
    <scope>NUCLEOTIDE SEQUENCE [LARGE SCALE GENOMIC DNA]</scope>
    <source>
        <strain evidence="2">C5S11</strain>
    </source>
</reference>
<protein>
    <recommendedName>
        <fullName evidence="3">DUF192 domain-containing protein</fullName>
    </recommendedName>
</protein>
<dbReference type="Pfam" id="PF02643">
    <property type="entry name" value="DUF192"/>
    <property type="match status" value="1"/>
</dbReference>
<gene>
    <name evidence="1" type="ORF">psyc5s11_16530</name>
</gene>